<name>A0ABN3MKQ4_9ACTN</name>
<dbReference type="EMBL" id="BAAASR010000021">
    <property type="protein sequence ID" value="GAA2503426.1"/>
    <property type="molecule type" value="Genomic_DNA"/>
</dbReference>
<reference evidence="2 3" key="1">
    <citation type="journal article" date="2019" name="Int. J. Syst. Evol. Microbiol.">
        <title>The Global Catalogue of Microorganisms (GCM) 10K type strain sequencing project: providing services to taxonomists for standard genome sequencing and annotation.</title>
        <authorList>
            <consortium name="The Broad Institute Genomics Platform"/>
            <consortium name="The Broad Institute Genome Sequencing Center for Infectious Disease"/>
            <person name="Wu L."/>
            <person name="Ma J."/>
        </authorList>
    </citation>
    <scope>NUCLEOTIDE SEQUENCE [LARGE SCALE GENOMIC DNA]</scope>
    <source>
        <strain evidence="2 3">JCM 5062</strain>
    </source>
</reference>
<evidence type="ECO:0000313" key="3">
    <source>
        <dbReference type="Proteomes" id="UP001499942"/>
    </source>
</evidence>
<organism evidence="2 3">
    <name type="scientific">Streptomyces gobitricini</name>
    <dbReference type="NCBI Taxonomy" id="68211"/>
    <lineage>
        <taxon>Bacteria</taxon>
        <taxon>Bacillati</taxon>
        <taxon>Actinomycetota</taxon>
        <taxon>Actinomycetes</taxon>
        <taxon>Kitasatosporales</taxon>
        <taxon>Streptomycetaceae</taxon>
        <taxon>Streptomyces</taxon>
    </lineage>
</organism>
<feature type="region of interest" description="Disordered" evidence="1">
    <location>
        <begin position="1"/>
        <end position="23"/>
    </location>
</feature>
<keyword evidence="3" id="KW-1185">Reference proteome</keyword>
<proteinExistence type="predicted"/>
<evidence type="ECO:0000313" key="2">
    <source>
        <dbReference type="EMBL" id="GAA2503426.1"/>
    </source>
</evidence>
<accession>A0ABN3MKQ4</accession>
<dbReference type="Proteomes" id="UP001499942">
    <property type="component" value="Unassembled WGS sequence"/>
</dbReference>
<comment type="caution">
    <text evidence="2">The sequence shown here is derived from an EMBL/GenBank/DDBJ whole genome shotgun (WGS) entry which is preliminary data.</text>
</comment>
<protein>
    <submittedName>
        <fullName evidence="2">Uncharacterized protein</fullName>
    </submittedName>
</protein>
<gene>
    <name evidence="2" type="ORF">GCM10010393_39860</name>
</gene>
<evidence type="ECO:0000256" key="1">
    <source>
        <dbReference type="SAM" id="MobiDB-lite"/>
    </source>
</evidence>
<sequence length="66" mass="7025">MWAAPRPGRARPPAEGADGLPARWRGVPFRRGRRVPGFDRDIPRGNLFGSIGAGSAPYGRLSGLLG</sequence>